<dbReference type="Pfam" id="PF00672">
    <property type="entry name" value="HAMP"/>
    <property type="match status" value="1"/>
</dbReference>
<keyword evidence="8 15" id="KW-0812">Transmembrane</keyword>
<evidence type="ECO:0000256" key="3">
    <source>
        <dbReference type="ARBA" id="ARBA00012438"/>
    </source>
</evidence>
<feature type="transmembrane region" description="Helical" evidence="15">
    <location>
        <begin position="43"/>
        <end position="62"/>
    </location>
</feature>
<dbReference type="CDD" id="cd00082">
    <property type="entry name" value="HisKA"/>
    <property type="match status" value="1"/>
</dbReference>
<dbReference type="PANTHER" id="PTHR44936:SF5">
    <property type="entry name" value="SENSOR HISTIDINE KINASE ENVZ"/>
    <property type="match status" value="1"/>
</dbReference>
<evidence type="ECO:0000259" key="16">
    <source>
        <dbReference type="PROSITE" id="PS50109"/>
    </source>
</evidence>
<dbReference type="InterPro" id="IPR003594">
    <property type="entry name" value="HATPase_dom"/>
</dbReference>
<keyword evidence="13" id="KW-0902">Two-component regulatory system</keyword>
<dbReference type="GO" id="GO:0000155">
    <property type="term" value="F:phosphorelay sensor kinase activity"/>
    <property type="evidence" value="ECO:0007669"/>
    <property type="project" value="InterPro"/>
</dbReference>
<dbReference type="EMBL" id="VHSH01000001">
    <property type="protein sequence ID" value="TQV83562.1"/>
    <property type="molecule type" value="Genomic_DNA"/>
</dbReference>
<dbReference type="InterPro" id="IPR036097">
    <property type="entry name" value="HisK_dim/P_sf"/>
</dbReference>
<keyword evidence="4" id="KW-1003">Cell membrane</keyword>
<evidence type="ECO:0000256" key="4">
    <source>
        <dbReference type="ARBA" id="ARBA00022475"/>
    </source>
</evidence>
<dbReference type="AlphaFoldDB" id="A0A545U257"/>
<dbReference type="Proteomes" id="UP000315252">
    <property type="component" value="Unassembled WGS sequence"/>
</dbReference>
<dbReference type="SMART" id="SM00304">
    <property type="entry name" value="HAMP"/>
    <property type="match status" value="1"/>
</dbReference>
<dbReference type="SMART" id="SM00387">
    <property type="entry name" value="HATPase_c"/>
    <property type="match status" value="1"/>
</dbReference>
<dbReference type="GO" id="GO:0005886">
    <property type="term" value="C:plasma membrane"/>
    <property type="evidence" value="ECO:0007669"/>
    <property type="project" value="UniProtKB-SubCell"/>
</dbReference>
<name>A0A545U257_9PROT</name>
<keyword evidence="14 15" id="KW-0472">Membrane</keyword>
<dbReference type="Gene3D" id="6.10.340.10">
    <property type="match status" value="1"/>
</dbReference>
<keyword evidence="5" id="KW-0997">Cell inner membrane</keyword>
<evidence type="ECO:0000256" key="8">
    <source>
        <dbReference type="ARBA" id="ARBA00022692"/>
    </source>
</evidence>
<dbReference type="InterPro" id="IPR050980">
    <property type="entry name" value="2C_sensor_his_kinase"/>
</dbReference>
<dbReference type="Gene3D" id="3.30.565.10">
    <property type="entry name" value="Histidine kinase-like ATPase, C-terminal domain"/>
    <property type="match status" value="1"/>
</dbReference>
<feature type="domain" description="HAMP" evidence="17">
    <location>
        <begin position="207"/>
        <end position="259"/>
    </location>
</feature>
<reference evidence="18 19" key="1">
    <citation type="submission" date="2019-06" db="EMBL/GenBank/DDBJ databases">
        <title>Whole genome sequence for Rhodospirillaceae sp. R148.</title>
        <authorList>
            <person name="Wang G."/>
        </authorList>
    </citation>
    <scope>NUCLEOTIDE SEQUENCE [LARGE SCALE GENOMIC DNA]</scope>
    <source>
        <strain evidence="18 19">R148</strain>
    </source>
</reference>
<dbReference type="SMART" id="SM00388">
    <property type="entry name" value="HisKA"/>
    <property type="match status" value="1"/>
</dbReference>
<evidence type="ECO:0000256" key="10">
    <source>
        <dbReference type="ARBA" id="ARBA00022777"/>
    </source>
</evidence>
<dbReference type="RefSeq" id="WP_142894799.1">
    <property type="nucleotide sequence ID" value="NZ_ML660052.1"/>
</dbReference>
<evidence type="ECO:0000313" key="18">
    <source>
        <dbReference type="EMBL" id="TQV83562.1"/>
    </source>
</evidence>
<keyword evidence="11" id="KW-0067">ATP-binding</keyword>
<evidence type="ECO:0000256" key="6">
    <source>
        <dbReference type="ARBA" id="ARBA00022553"/>
    </source>
</evidence>
<evidence type="ECO:0000256" key="9">
    <source>
        <dbReference type="ARBA" id="ARBA00022741"/>
    </source>
</evidence>
<dbReference type="InterPro" id="IPR003660">
    <property type="entry name" value="HAMP_dom"/>
</dbReference>
<sequence>MTSQADVADQTLAGERTTAKAAGPAKPSAFKRLIPRTLLSRSLLIIVSPLVLLQVVSTWIFYDRHYDTITKRLSQGLAGDIAVVIELVNRDSSDVQRAQVFRLARRSLALDVTLEKGTFLPGDAKSPGYGILNRKLNKALEERFGYPFVIDTRSLEEQVKIDVQLPDGVLAVLVSRKRLFSSTTYIFIMWMVGTSIILFGVAVFFMRKQVTPIQRLAQAAESFGKGRDVEGFKPEGALEVRQASTAFLQMRSRIKRQVQQRTDMLSGVSHDLRTPLTRMKLQLAMFEASGDVEDLKSDITEMERMVEGYLAFARGEGTEQPKPTEIMTLLRDVVAQTRREGGVIDLHTEEDIILPLRQEATRRCFTNLLANAQRYGEHVSVRAGQRNHAVEITVDDDGPGIPAGRRKDVFKPFFRLDQSRNQETGGVGLGLTIARDVVHSHGGELRLDAAPGGGLRVIVRLPL</sequence>
<evidence type="ECO:0000256" key="14">
    <source>
        <dbReference type="ARBA" id="ARBA00023136"/>
    </source>
</evidence>
<dbReference type="OrthoDB" id="9804645at2"/>
<dbReference type="SUPFAM" id="SSF55874">
    <property type="entry name" value="ATPase domain of HSP90 chaperone/DNA topoisomerase II/histidine kinase"/>
    <property type="match status" value="1"/>
</dbReference>
<evidence type="ECO:0000256" key="11">
    <source>
        <dbReference type="ARBA" id="ARBA00022840"/>
    </source>
</evidence>
<evidence type="ECO:0000256" key="7">
    <source>
        <dbReference type="ARBA" id="ARBA00022679"/>
    </source>
</evidence>
<dbReference type="PANTHER" id="PTHR44936">
    <property type="entry name" value="SENSOR PROTEIN CREC"/>
    <property type="match status" value="1"/>
</dbReference>
<dbReference type="PRINTS" id="PR00344">
    <property type="entry name" value="BCTRLSENSOR"/>
</dbReference>
<evidence type="ECO:0000256" key="5">
    <source>
        <dbReference type="ARBA" id="ARBA00022519"/>
    </source>
</evidence>
<accession>A0A545U257</accession>
<feature type="domain" description="Histidine kinase" evidence="16">
    <location>
        <begin position="267"/>
        <end position="463"/>
    </location>
</feature>
<keyword evidence="6" id="KW-0597">Phosphoprotein</keyword>
<keyword evidence="19" id="KW-1185">Reference proteome</keyword>
<evidence type="ECO:0000256" key="15">
    <source>
        <dbReference type="SAM" id="Phobius"/>
    </source>
</evidence>
<dbReference type="SUPFAM" id="SSF47384">
    <property type="entry name" value="Homodimeric domain of signal transducing histidine kinase"/>
    <property type="match status" value="1"/>
</dbReference>
<dbReference type="GO" id="GO:0005524">
    <property type="term" value="F:ATP binding"/>
    <property type="evidence" value="ECO:0007669"/>
    <property type="project" value="UniProtKB-KW"/>
</dbReference>
<dbReference type="InterPro" id="IPR036890">
    <property type="entry name" value="HATPase_C_sf"/>
</dbReference>
<keyword evidence="12 15" id="KW-1133">Transmembrane helix</keyword>
<feature type="transmembrane region" description="Helical" evidence="15">
    <location>
        <begin position="185"/>
        <end position="206"/>
    </location>
</feature>
<dbReference type="Pfam" id="PF00512">
    <property type="entry name" value="HisKA"/>
    <property type="match status" value="1"/>
</dbReference>
<dbReference type="PROSITE" id="PS50109">
    <property type="entry name" value="HIS_KIN"/>
    <property type="match status" value="1"/>
</dbReference>
<dbReference type="InterPro" id="IPR005467">
    <property type="entry name" value="His_kinase_dom"/>
</dbReference>
<comment type="caution">
    <text evidence="18">The sequence shown here is derived from an EMBL/GenBank/DDBJ whole genome shotgun (WGS) entry which is preliminary data.</text>
</comment>
<evidence type="ECO:0000256" key="2">
    <source>
        <dbReference type="ARBA" id="ARBA00004429"/>
    </source>
</evidence>
<dbReference type="Gene3D" id="1.10.287.130">
    <property type="match status" value="1"/>
</dbReference>
<dbReference type="InterPro" id="IPR004358">
    <property type="entry name" value="Sig_transdc_His_kin-like_C"/>
</dbReference>
<protein>
    <recommendedName>
        <fullName evidence="3">histidine kinase</fullName>
        <ecNumber evidence="3">2.7.13.3</ecNumber>
    </recommendedName>
</protein>
<dbReference type="Pfam" id="PF02518">
    <property type="entry name" value="HATPase_c"/>
    <property type="match status" value="1"/>
</dbReference>
<dbReference type="InterPro" id="IPR003661">
    <property type="entry name" value="HisK_dim/P_dom"/>
</dbReference>
<keyword evidence="9" id="KW-0547">Nucleotide-binding</keyword>
<keyword evidence="7" id="KW-0808">Transferase</keyword>
<evidence type="ECO:0000256" key="13">
    <source>
        <dbReference type="ARBA" id="ARBA00023012"/>
    </source>
</evidence>
<organism evidence="18 19">
    <name type="scientific">Denitrobaculum tricleocarpae</name>
    <dbReference type="NCBI Taxonomy" id="2591009"/>
    <lineage>
        <taxon>Bacteria</taxon>
        <taxon>Pseudomonadati</taxon>
        <taxon>Pseudomonadota</taxon>
        <taxon>Alphaproteobacteria</taxon>
        <taxon>Rhodospirillales</taxon>
        <taxon>Rhodospirillaceae</taxon>
        <taxon>Denitrobaculum</taxon>
    </lineage>
</organism>
<comment type="catalytic activity">
    <reaction evidence="1">
        <text>ATP + protein L-histidine = ADP + protein N-phospho-L-histidine.</text>
        <dbReference type="EC" id="2.7.13.3"/>
    </reaction>
</comment>
<dbReference type="EC" id="2.7.13.3" evidence="3"/>
<evidence type="ECO:0000256" key="12">
    <source>
        <dbReference type="ARBA" id="ARBA00022989"/>
    </source>
</evidence>
<proteinExistence type="predicted"/>
<evidence type="ECO:0000259" key="17">
    <source>
        <dbReference type="PROSITE" id="PS50885"/>
    </source>
</evidence>
<evidence type="ECO:0000313" key="19">
    <source>
        <dbReference type="Proteomes" id="UP000315252"/>
    </source>
</evidence>
<dbReference type="PROSITE" id="PS50885">
    <property type="entry name" value="HAMP"/>
    <property type="match status" value="1"/>
</dbReference>
<gene>
    <name evidence="18" type="ORF">FKG95_02940</name>
</gene>
<evidence type="ECO:0000256" key="1">
    <source>
        <dbReference type="ARBA" id="ARBA00000085"/>
    </source>
</evidence>
<comment type="subcellular location">
    <subcellularLocation>
        <location evidence="2">Cell inner membrane</location>
        <topology evidence="2">Multi-pass membrane protein</topology>
    </subcellularLocation>
</comment>
<keyword evidence="10" id="KW-0418">Kinase</keyword>